<dbReference type="InterPro" id="IPR024097">
    <property type="entry name" value="bHLH_ZIP_TF"/>
</dbReference>
<dbReference type="GO" id="GO:0046983">
    <property type="term" value="F:protein dimerization activity"/>
    <property type="evidence" value="ECO:0007669"/>
    <property type="project" value="InterPro"/>
</dbReference>
<proteinExistence type="predicted"/>
<dbReference type="SMART" id="SM00353">
    <property type="entry name" value="HLH"/>
    <property type="match status" value="1"/>
</dbReference>
<evidence type="ECO:0000259" key="5">
    <source>
        <dbReference type="PROSITE" id="PS50888"/>
    </source>
</evidence>
<dbReference type="Gene3D" id="4.10.280.10">
    <property type="entry name" value="Helix-loop-helix DNA-binding domain"/>
    <property type="match status" value="1"/>
</dbReference>
<evidence type="ECO:0000256" key="3">
    <source>
        <dbReference type="ARBA" id="ARBA00023163"/>
    </source>
</evidence>
<evidence type="ECO:0000313" key="6">
    <source>
        <dbReference type="EMBL" id="RWR82228.1"/>
    </source>
</evidence>
<organism evidence="6 7">
    <name type="scientific">Cinnamomum micranthum f. kanehirae</name>
    <dbReference type="NCBI Taxonomy" id="337451"/>
    <lineage>
        <taxon>Eukaryota</taxon>
        <taxon>Viridiplantae</taxon>
        <taxon>Streptophyta</taxon>
        <taxon>Embryophyta</taxon>
        <taxon>Tracheophyta</taxon>
        <taxon>Spermatophyta</taxon>
        <taxon>Magnoliopsida</taxon>
        <taxon>Magnoliidae</taxon>
        <taxon>Laurales</taxon>
        <taxon>Lauraceae</taxon>
        <taxon>Cinnamomum</taxon>
    </lineage>
</organism>
<dbReference type="PROSITE" id="PS50888">
    <property type="entry name" value="BHLH"/>
    <property type="match status" value="1"/>
</dbReference>
<keyword evidence="2" id="KW-0805">Transcription regulation</keyword>
<gene>
    <name evidence="6" type="ORF">CKAN_01094000</name>
</gene>
<keyword evidence="4" id="KW-0539">Nucleus</keyword>
<accession>A0A443NUL1</accession>
<dbReference type="OrthoDB" id="690068at2759"/>
<comment type="subcellular location">
    <subcellularLocation>
        <location evidence="1">Nucleus</location>
    </subcellularLocation>
</comment>
<dbReference type="GO" id="GO:0003700">
    <property type="term" value="F:DNA-binding transcription factor activity"/>
    <property type="evidence" value="ECO:0007669"/>
    <property type="project" value="TreeGrafter"/>
</dbReference>
<evidence type="ECO:0000256" key="2">
    <source>
        <dbReference type="ARBA" id="ARBA00023015"/>
    </source>
</evidence>
<dbReference type="Pfam" id="PF00010">
    <property type="entry name" value="HLH"/>
    <property type="match status" value="1"/>
</dbReference>
<sequence length="240" mass="27294">MDGISDDLQSFEPSLPFLETDSSTGLMLENPTFNLHGLIDFSNDSFFPQQPEFLVSITDDNLLGFSNSVPLPQSMSSVGDWNQESKMMELSKSYSGQSPTQVSEIGLKEGGKIIRKNCFGRRRRGRCRGKQVEKPTEVVHVRARRGHATDRHSIAERARREKINERMRKLQDLVPGCYKMMGMTATLDEIISYVQSLQNQIEFLSMKLSAADSFYNFSLEMEKTERQTTHALKAQIWGGW</sequence>
<dbReference type="AlphaFoldDB" id="A0A443NUL1"/>
<reference evidence="6 7" key="1">
    <citation type="journal article" date="2019" name="Nat. Plants">
        <title>Stout camphor tree genome fills gaps in understanding of flowering plant genome evolution.</title>
        <authorList>
            <person name="Chaw S.M."/>
            <person name="Liu Y.C."/>
            <person name="Wu Y.W."/>
            <person name="Wang H.Y."/>
            <person name="Lin C.I."/>
            <person name="Wu C.S."/>
            <person name="Ke H.M."/>
            <person name="Chang L.Y."/>
            <person name="Hsu C.Y."/>
            <person name="Yang H.T."/>
            <person name="Sudianto E."/>
            <person name="Hsu M.H."/>
            <person name="Wu K.P."/>
            <person name="Wang L.N."/>
            <person name="Leebens-Mack J.H."/>
            <person name="Tsai I.J."/>
        </authorList>
    </citation>
    <scope>NUCLEOTIDE SEQUENCE [LARGE SCALE GENOMIC DNA]</scope>
    <source>
        <strain evidence="7">cv. Chaw 1501</strain>
        <tissue evidence="6">Young leaves</tissue>
    </source>
</reference>
<evidence type="ECO:0000256" key="4">
    <source>
        <dbReference type="ARBA" id="ARBA00023242"/>
    </source>
</evidence>
<dbReference type="SUPFAM" id="SSF47459">
    <property type="entry name" value="HLH, helix-loop-helix DNA-binding domain"/>
    <property type="match status" value="1"/>
</dbReference>
<dbReference type="Proteomes" id="UP000283530">
    <property type="component" value="Unassembled WGS sequence"/>
</dbReference>
<evidence type="ECO:0000256" key="1">
    <source>
        <dbReference type="ARBA" id="ARBA00004123"/>
    </source>
</evidence>
<feature type="domain" description="BHLH" evidence="5">
    <location>
        <begin position="147"/>
        <end position="197"/>
    </location>
</feature>
<dbReference type="PANTHER" id="PTHR12565">
    <property type="entry name" value="STEROL REGULATORY ELEMENT-BINDING PROTEIN"/>
    <property type="match status" value="1"/>
</dbReference>
<keyword evidence="3" id="KW-0804">Transcription</keyword>
<dbReference type="EMBL" id="QPKB01000004">
    <property type="protein sequence ID" value="RWR82228.1"/>
    <property type="molecule type" value="Genomic_DNA"/>
</dbReference>
<dbReference type="InterPro" id="IPR011598">
    <property type="entry name" value="bHLH_dom"/>
</dbReference>
<dbReference type="PANTHER" id="PTHR12565:SF367">
    <property type="entry name" value="TRANSCRIPTION FACTOR BHLH75"/>
    <property type="match status" value="1"/>
</dbReference>
<protein>
    <submittedName>
        <fullName evidence="6">Transcription factor bHLH75-like protein</fullName>
    </submittedName>
</protein>
<dbReference type="GO" id="GO:0005634">
    <property type="term" value="C:nucleus"/>
    <property type="evidence" value="ECO:0007669"/>
    <property type="project" value="UniProtKB-SubCell"/>
</dbReference>
<keyword evidence="7" id="KW-1185">Reference proteome</keyword>
<dbReference type="InterPro" id="IPR036638">
    <property type="entry name" value="HLH_DNA-bd_sf"/>
</dbReference>
<comment type="caution">
    <text evidence="6">The sequence shown here is derived from an EMBL/GenBank/DDBJ whole genome shotgun (WGS) entry which is preliminary data.</text>
</comment>
<evidence type="ECO:0000313" key="7">
    <source>
        <dbReference type="Proteomes" id="UP000283530"/>
    </source>
</evidence>
<name>A0A443NUL1_9MAGN</name>